<dbReference type="GO" id="GO:0051082">
    <property type="term" value="F:unfolded protein binding"/>
    <property type="evidence" value="ECO:0007669"/>
    <property type="project" value="InterPro"/>
</dbReference>
<dbReference type="InterPro" id="IPR024930">
    <property type="entry name" value="Skp_dom_sf"/>
</dbReference>
<dbReference type="InterPro" id="IPR005632">
    <property type="entry name" value="Chaperone_Skp"/>
</dbReference>
<comment type="caution">
    <text evidence="4">The sequence shown here is derived from an EMBL/GenBank/DDBJ whole genome shotgun (WGS) entry which is preliminary data.</text>
</comment>
<feature type="coiled-coil region" evidence="3">
    <location>
        <begin position="58"/>
        <end position="85"/>
    </location>
</feature>
<accession>A0A7C4XNK8</accession>
<evidence type="ECO:0000256" key="1">
    <source>
        <dbReference type="ARBA" id="ARBA00009091"/>
    </source>
</evidence>
<comment type="similarity">
    <text evidence="1">Belongs to the Skp family.</text>
</comment>
<protein>
    <submittedName>
        <fullName evidence="4">OmpH family outer membrane protein</fullName>
    </submittedName>
</protein>
<dbReference type="EMBL" id="DTGZ01000175">
    <property type="protein sequence ID" value="HGV98480.1"/>
    <property type="molecule type" value="Genomic_DNA"/>
</dbReference>
<dbReference type="SUPFAM" id="SSF111384">
    <property type="entry name" value="OmpH-like"/>
    <property type="match status" value="1"/>
</dbReference>
<dbReference type="GO" id="GO:0005829">
    <property type="term" value="C:cytosol"/>
    <property type="evidence" value="ECO:0007669"/>
    <property type="project" value="TreeGrafter"/>
</dbReference>
<evidence type="ECO:0000256" key="2">
    <source>
        <dbReference type="ARBA" id="ARBA00022729"/>
    </source>
</evidence>
<dbReference type="Gene3D" id="3.30.910.20">
    <property type="entry name" value="Skp domain"/>
    <property type="match status" value="1"/>
</dbReference>
<dbReference type="Pfam" id="PF03938">
    <property type="entry name" value="OmpH"/>
    <property type="match status" value="1"/>
</dbReference>
<keyword evidence="2" id="KW-0732">Signal</keyword>
<dbReference type="AlphaFoldDB" id="A0A7C4XNK8"/>
<evidence type="ECO:0000313" key="4">
    <source>
        <dbReference type="EMBL" id="HGV98480.1"/>
    </source>
</evidence>
<gene>
    <name evidence="4" type="ORF">ENV60_09335</name>
</gene>
<sequence length="320" mass="36508">MKINFSLSFLILFLPLMVLAKEQKIGFVESNRIFNEYQATASANAQFNEFVVNCRDSAASLQQGIANLKQELEAQKLLLSEEARLKKLDEIENLTKIYNQYLQEVFGPGGKIEQKNDELMAPLLKKINDAVAKIASQEGFSMVIDLSEGIFYASPELNITDLVISELNREYGTTAQPQEATKKYIGILPLREENSEAANAKLGEQSQDILYNGLSTFSQLFKIIEKNTIRSEFYNRSWNTTMEIDDKQIFQLGHKLLCNYLITGRIKKVAVKIEYTLILKDVDRETEVTRRTNSVTDEIRLSEALNNDLRSILDEIKKKE</sequence>
<organism evidence="4">
    <name type="scientific">candidate division WOR-3 bacterium</name>
    <dbReference type="NCBI Taxonomy" id="2052148"/>
    <lineage>
        <taxon>Bacteria</taxon>
        <taxon>Bacteria division WOR-3</taxon>
    </lineage>
</organism>
<dbReference type="SMART" id="SM00935">
    <property type="entry name" value="OmpH"/>
    <property type="match status" value="1"/>
</dbReference>
<proteinExistence type="inferred from homology"/>
<dbReference type="PANTHER" id="PTHR35089">
    <property type="entry name" value="CHAPERONE PROTEIN SKP"/>
    <property type="match status" value="1"/>
</dbReference>
<dbReference type="GO" id="GO:0050821">
    <property type="term" value="P:protein stabilization"/>
    <property type="evidence" value="ECO:0007669"/>
    <property type="project" value="TreeGrafter"/>
</dbReference>
<evidence type="ECO:0000256" key="3">
    <source>
        <dbReference type="SAM" id="Coils"/>
    </source>
</evidence>
<name>A0A7C4XNK8_UNCW3</name>
<dbReference type="PANTHER" id="PTHR35089:SF1">
    <property type="entry name" value="CHAPERONE PROTEIN SKP"/>
    <property type="match status" value="1"/>
</dbReference>
<keyword evidence="3" id="KW-0175">Coiled coil</keyword>
<reference evidence="4" key="1">
    <citation type="journal article" date="2020" name="mSystems">
        <title>Genome- and Community-Level Interaction Insights into Carbon Utilization and Element Cycling Functions of Hydrothermarchaeota in Hydrothermal Sediment.</title>
        <authorList>
            <person name="Zhou Z."/>
            <person name="Liu Y."/>
            <person name="Xu W."/>
            <person name="Pan J."/>
            <person name="Luo Z.H."/>
            <person name="Li M."/>
        </authorList>
    </citation>
    <scope>NUCLEOTIDE SEQUENCE [LARGE SCALE GENOMIC DNA]</scope>
    <source>
        <strain evidence="4">SpSt-774</strain>
    </source>
</reference>